<dbReference type="RefSeq" id="WP_099343628.1">
    <property type="nucleotide sequence ID" value="NZ_CP032098.1"/>
</dbReference>
<gene>
    <name evidence="1" type="ORF">AMOL_2100</name>
    <name evidence="2" type="ORF">CPU12_13435</name>
</gene>
<dbReference type="KEGG" id="amol:AMOL_2100"/>
<evidence type="ECO:0000313" key="3">
    <source>
        <dbReference type="Proteomes" id="UP000221222"/>
    </source>
</evidence>
<evidence type="ECO:0000313" key="2">
    <source>
        <dbReference type="EMBL" id="PHO16869.1"/>
    </source>
</evidence>
<protein>
    <submittedName>
        <fullName evidence="2">Uncharacterized protein</fullName>
    </submittedName>
</protein>
<reference evidence="1 4" key="2">
    <citation type="submission" date="2018-08" db="EMBL/GenBank/DDBJ databases">
        <title>Complete genome of the Arcobacter molluscorum type strain LMG 25693.</title>
        <authorList>
            <person name="Miller W.G."/>
            <person name="Yee E."/>
            <person name="Bono J.L."/>
        </authorList>
    </citation>
    <scope>NUCLEOTIDE SEQUENCE [LARGE SCALE GENOMIC DNA]</scope>
    <source>
        <strain evidence="1 4">CECT 7696</strain>
    </source>
</reference>
<dbReference type="EMBL" id="NXFY01000032">
    <property type="protein sequence ID" value="PHO16869.1"/>
    <property type="molecule type" value="Genomic_DNA"/>
</dbReference>
<name>A0A2G1DED8_9BACT</name>
<reference evidence="2 3" key="1">
    <citation type="submission" date="2017-09" db="EMBL/GenBank/DDBJ databases">
        <title>Arcobacter canalis sp. nov., a new species isolated from a water canal contaminated with urban sewage.</title>
        <authorList>
            <person name="Perez-Cataluna A."/>
            <person name="Salas-Masso N."/>
            <person name="Figueras M.J."/>
        </authorList>
    </citation>
    <scope>NUCLEOTIDE SEQUENCE [LARGE SCALE GENOMIC DNA]</scope>
    <source>
        <strain evidence="2 3">F98-3</strain>
    </source>
</reference>
<evidence type="ECO:0000313" key="1">
    <source>
        <dbReference type="EMBL" id="AXX93054.1"/>
    </source>
</evidence>
<dbReference type="AlphaFoldDB" id="A0A2G1DED8"/>
<organism evidence="2 3">
    <name type="scientific">Malaciobacter molluscorum LMG 25693</name>
    <dbReference type="NCBI Taxonomy" id="870501"/>
    <lineage>
        <taxon>Bacteria</taxon>
        <taxon>Pseudomonadati</taxon>
        <taxon>Campylobacterota</taxon>
        <taxon>Epsilonproteobacteria</taxon>
        <taxon>Campylobacterales</taxon>
        <taxon>Arcobacteraceae</taxon>
        <taxon>Malaciobacter</taxon>
    </lineage>
</organism>
<dbReference type="Proteomes" id="UP000221222">
    <property type="component" value="Unassembled WGS sequence"/>
</dbReference>
<dbReference type="EMBL" id="CP032098">
    <property type="protein sequence ID" value="AXX93054.1"/>
    <property type="molecule type" value="Genomic_DNA"/>
</dbReference>
<keyword evidence="3" id="KW-1185">Reference proteome</keyword>
<evidence type="ECO:0000313" key="4">
    <source>
        <dbReference type="Proteomes" id="UP000262712"/>
    </source>
</evidence>
<sequence length="311" mass="37411">MKKIFFLFFFILVTFFIVFNMQKKQLTYSFYNWKNSFSLKKQDNKLYIKVLDINYSNKLEVINTYFKTKPKDNLSIPVVYITNKAMKLAFLDELVENVLNNLKHLPFVYDEVQFDCDWSLMSKSKYFDFLKRIKASLNKKISATIRLHQIKYYYKTGVPPADYGLLMYYNMSNIADFDTKNSILDNDIAKKYHYNFDKYPLKLKLALPLYSQAIQFRQKKAIDIFEGVTKQDFLKNFKLIKSNYYEVTKSFYFKGRYIYKGDILRFEDSNLDDLKVALNDFFNISKNRFDEVVFYTIEYKNKYKIEKILKG</sequence>
<dbReference type="Proteomes" id="UP000262712">
    <property type="component" value="Chromosome"/>
</dbReference>
<proteinExistence type="predicted"/>
<accession>A0A2G1DED8</accession>